<feature type="transmembrane region" description="Helical" evidence="8">
    <location>
        <begin position="136"/>
        <end position="156"/>
    </location>
</feature>
<dbReference type="EMBL" id="BSPK01000008">
    <property type="protein sequence ID" value="GLS62371.1"/>
    <property type="molecule type" value="Genomic_DNA"/>
</dbReference>
<reference evidence="11" key="1">
    <citation type="journal article" date="2014" name="Int. J. Syst. Evol. Microbiol.">
        <title>Complete genome of a new Firmicutes species belonging to the dominant human colonic microbiota ('Ruminococcus bicirculans') reveals two chromosomes and a selective capacity to utilize plant glucans.</title>
        <authorList>
            <consortium name="NISC Comparative Sequencing Program"/>
            <person name="Wegmann U."/>
            <person name="Louis P."/>
            <person name="Goesmann A."/>
            <person name="Henrissat B."/>
            <person name="Duncan S.H."/>
            <person name="Flint H.J."/>
        </authorList>
    </citation>
    <scope>NUCLEOTIDE SEQUENCE</scope>
    <source>
        <strain evidence="11">NBRC 107715</strain>
    </source>
</reference>
<dbReference type="Gene3D" id="1.20.120.350">
    <property type="entry name" value="Voltage-gated potassium channels. Chain C"/>
    <property type="match status" value="1"/>
</dbReference>
<dbReference type="PRINTS" id="PR01463">
    <property type="entry name" value="EAGCHANLFMLY"/>
</dbReference>
<dbReference type="PRINTS" id="PR00169">
    <property type="entry name" value="KCHANNEL"/>
</dbReference>
<evidence type="ECO:0000256" key="6">
    <source>
        <dbReference type="ARBA" id="ARBA00023136"/>
    </source>
</evidence>
<proteinExistence type="predicted"/>
<dbReference type="GO" id="GO:0005249">
    <property type="term" value="F:voltage-gated potassium channel activity"/>
    <property type="evidence" value="ECO:0007669"/>
    <property type="project" value="InterPro"/>
</dbReference>
<dbReference type="SUPFAM" id="SSF81324">
    <property type="entry name" value="Voltage-gated potassium channels"/>
    <property type="match status" value="1"/>
</dbReference>
<feature type="domain" description="Potassium channel" evidence="9">
    <location>
        <begin position="144"/>
        <end position="217"/>
    </location>
</feature>
<dbReference type="AlphaFoldDB" id="A0A512J1D2"/>
<feature type="transmembrane region" description="Helical" evidence="8">
    <location>
        <begin position="87"/>
        <end position="108"/>
    </location>
</feature>
<keyword evidence="6 8" id="KW-0472">Membrane</keyword>
<keyword evidence="4 8" id="KW-1133">Transmembrane helix</keyword>
<evidence type="ECO:0000256" key="2">
    <source>
        <dbReference type="ARBA" id="ARBA00022448"/>
    </source>
</evidence>
<reference evidence="11" key="4">
    <citation type="submission" date="2023-01" db="EMBL/GenBank/DDBJ databases">
        <title>Draft genome sequence of Methylobacterium oxalidis strain NBRC 107715.</title>
        <authorList>
            <person name="Sun Q."/>
            <person name="Mori K."/>
        </authorList>
    </citation>
    <scope>NUCLEOTIDE SEQUENCE</scope>
    <source>
        <strain evidence="11">NBRC 107715</strain>
    </source>
</reference>
<protein>
    <submittedName>
        <fullName evidence="10">Ion transporter</fullName>
    </submittedName>
</protein>
<organism evidence="10 12">
    <name type="scientific">Methylobacterium oxalidis</name>
    <dbReference type="NCBI Taxonomy" id="944322"/>
    <lineage>
        <taxon>Bacteria</taxon>
        <taxon>Pseudomonadati</taxon>
        <taxon>Pseudomonadota</taxon>
        <taxon>Alphaproteobacteria</taxon>
        <taxon>Hyphomicrobiales</taxon>
        <taxon>Methylobacteriaceae</taxon>
        <taxon>Methylobacterium</taxon>
    </lineage>
</organism>
<keyword evidence="13" id="KW-1185">Reference proteome</keyword>
<dbReference type="Proteomes" id="UP001156856">
    <property type="component" value="Unassembled WGS sequence"/>
</dbReference>
<evidence type="ECO:0000313" key="10">
    <source>
        <dbReference type="EMBL" id="GEP03788.1"/>
    </source>
</evidence>
<dbReference type="GO" id="GO:0001508">
    <property type="term" value="P:action potential"/>
    <property type="evidence" value="ECO:0007669"/>
    <property type="project" value="TreeGrafter"/>
</dbReference>
<dbReference type="InterPro" id="IPR013099">
    <property type="entry name" value="K_chnl_dom"/>
</dbReference>
<dbReference type="PANTHER" id="PTHR11537">
    <property type="entry name" value="VOLTAGE-GATED POTASSIUM CHANNEL"/>
    <property type="match status" value="1"/>
</dbReference>
<evidence type="ECO:0000313" key="12">
    <source>
        <dbReference type="Proteomes" id="UP000321960"/>
    </source>
</evidence>
<dbReference type="EMBL" id="BJZU01000028">
    <property type="protein sequence ID" value="GEP03788.1"/>
    <property type="molecule type" value="Genomic_DNA"/>
</dbReference>
<dbReference type="PANTHER" id="PTHR11537:SF254">
    <property type="entry name" value="POTASSIUM VOLTAGE-GATED CHANNEL PROTEIN SHAB"/>
    <property type="match status" value="1"/>
</dbReference>
<comment type="subcellular location">
    <subcellularLocation>
        <location evidence="1">Membrane</location>
        <topology evidence="1">Multi-pass membrane protein</topology>
    </subcellularLocation>
</comment>
<dbReference type="InterPro" id="IPR027359">
    <property type="entry name" value="Volt_channel_dom_sf"/>
</dbReference>
<keyword evidence="3 8" id="KW-0812">Transmembrane</keyword>
<reference evidence="13" key="2">
    <citation type="journal article" date="2019" name="Int. J. Syst. Evol. Microbiol.">
        <title>The Global Catalogue of Microorganisms (GCM) 10K type strain sequencing project: providing services to taxonomists for standard genome sequencing and annotation.</title>
        <authorList>
            <consortium name="The Broad Institute Genomics Platform"/>
            <consortium name="The Broad Institute Genome Sequencing Center for Infectious Disease"/>
            <person name="Wu L."/>
            <person name="Ma J."/>
        </authorList>
    </citation>
    <scope>NUCLEOTIDE SEQUENCE [LARGE SCALE GENOMIC DNA]</scope>
    <source>
        <strain evidence="13">NBRC 107715</strain>
    </source>
</reference>
<dbReference type="OrthoDB" id="9799090at2"/>
<dbReference type="GO" id="GO:0008076">
    <property type="term" value="C:voltage-gated potassium channel complex"/>
    <property type="evidence" value="ECO:0007669"/>
    <property type="project" value="InterPro"/>
</dbReference>
<accession>A0A512J1D2</accession>
<dbReference type="Pfam" id="PF07885">
    <property type="entry name" value="Ion_trans_2"/>
    <property type="match status" value="1"/>
</dbReference>
<evidence type="ECO:0000256" key="5">
    <source>
        <dbReference type="ARBA" id="ARBA00023065"/>
    </source>
</evidence>
<keyword evidence="2" id="KW-0813">Transport</keyword>
<evidence type="ECO:0000256" key="1">
    <source>
        <dbReference type="ARBA" id="ARBA00004141"/>
    </source>
</evidence>
<reference evidence="10 12" key="3">
    <citation type="submission" date="2019-07" db="EMBL/GenBank/DDBJ databases">
        <title>Whole genome shotgun sequence of Methylobacterium oxalidis NBRC 107715.</title>
        <authorList>
            <person name="Hosoyama A."/>
            <person name="Uohara A."/>
            <person name="Ohji S."/>
            <person name="Ichikawa N."/>
        </authorList>
    </citation>
    <scope>NUCLEOTIDE SEQUENCE [LARGE SCALE GENOMIC DNA]</scope>
    <source>
        <strain evidence="10 12">NBRC 107715</strain>
    </source>
</reference>
<feature type="transmembrane region" description="Helical" evidence="8">
    <location>
        <begin position="21"/>
        <end position="43"/>
    </location>
</feature>
<dbReference type="Proteomes" id="UP000321960">
    <property type="component" value="Unassembled WGS sequence"/>
</dbReference>
<evidence type="ECO:0000256" key="3">
    <source>
        <dbReference type="ARBA" id="ARBA00022692"/>
    </source>
</evidence>
<keyword evidence="5" id="KW-0406">Ion transport</keyword>
<dbReference type="InterPro" id="IPR028325">
    <property type="entry name" value="VG_K_chnl"/>
</dbReference>
<dbReference type="RefSeq" id="WP_147025456.1">
    <property type="nucleotide sequence ID" value="NZ_BJZU01000028.1"/>
</dbReference>
<sequence>MPHLTERLRALYEGDTDRAHRFRYGLLAFDLATLLFIIVSSFMPREPLVEGVDVLIGAAVTADFLSRLAICPRPGREFLRPTTWADLAAIASFLAPIVGEGAGFLRILRTLRLLRTYQLLDRLRADFPFFRRNEEVIIAAVNLAVFVFVMTGIVFATQHGRNPAIGNYVDALYFTVTSLTTTGYGDVTLHGTGGRLVSVVVMICGVTLFLRLAQVLFRPYKVRFPCPTCGLQRHETDAVHCKACGTGLNIPDEGAY</sequence>
<keyword evidence="7" id="KW-0407">Ion channel</keyword>
<name>A0A512J1D2_9HYPH</name>
<comment type="caution">
    <text evidence="10">The sequence shown here is derived from an EMBL/GenBank/DDBJ whole genome shotgun (WGS) entry which is preliminary data.</text>
</comment>
<evidence type="ECO:0000256" key="7">
    <source>
        <dbReference type="ARBA" id="ARBA00023303"/>
    </source>
</evidence>
<evidence type="ECO:0000256" key="8">
    <source>
        <dbReference type="SAM" id="Phobius"/>
    </source>
</evidence>
<gene>
    <name evidence="11" type="ORF">GCM10007888_07520</name>
    <name evidence="10" type="ORF">MOX02_18260</name>
</gene>
<dbReference type="Gene3D" id="1.10.287.70">
    <property type="match status" value="1"/>
</dbReference>
<evidence type="ECO:0000256" key="4">
    <source>
        <dbReference type="ARBA" id="ARBA00022989"/>
    </source>
</evidence>
<evidence type="ECO:0000313" key="11">
    <source>
        <dbReference type="EMBL" id="GLS62371.1"/>
    </source>
</evidence>
<evidence type="ECO:0000259" key="9">
    <source>
        <dbReference type="Pfam" id="PF07885"/>
    </source>
</evidence>
<evidence type="ECO:0000313" key="13">
    <source>
        <dbReference type="Proteomes" id="UP001156856"/>
    </source>
</evidence>
<feature type="transmembrane region" description="Helical" evidence="8">
    <location>
        <begin position="196"/>
        <end position="213"/>
    </location>
</feature>
<dbReference type="InterPro" id="IPR003938">
    <property type="entry name" value="K_chnl_volt-dep_EAG/ELK/ERG"/>
</dbReference>